<dbReference type="Proteomes" id="UP000502787">
    <property type="component" value="Segment"/>
</dbReference>
<reference evidence="1" key="1">
    <citation type="submission" date="2020-01" db="EMBL/GenBank/DDBJ databases">
        <title>Genomic and phylogenetic analysis of two Guinea pig adenovirus strains recovered from archival lung tissue.</title>
        <authorList>
            <person name="Hofmann-Sieber H."/>
            <person name="Gonzalez G."/>
            <person name="Spohn M."/>
            <person name="Dobner T."/>
            <person name="Kajon A.E."/>
        </authorList>
    </citation>
    <scope>NUCLEOTIDE SEQUENCE</scope>
    <source>
        <strain evidence="1">AUS96</strain>
    </source>
</reference>
<sequence length="284" mass="29748">MNFASLAPRVGERAILSHSYYLGDTGLHGGALSWGSLWTGLKSFGSRVSNWGSQLWNSRGVHLLRQRLDETGVGDKIIDGVTAGIHGALDIARQHMDQAVADRLTPPAGVPAAAVPAAAAASETLPSAPADVTTAAAANLASQRVPPVVSSLPAQTVEVAGPAPVKEPPPPYVEKEESADDGRWRERVTTVVEPPPSYASLYGANSKTPLNVSTAPVVQPAVAPLPPSEPAAADVVVPATTAAAPVVVTRPGGSRKRYRGTRWQTTLNDIVGLGFHIDKRRRCY</sequence>
<accession>A0AC61M022</accession>
<name>A0AC61M022_9ADEN</name>
<protein>
    <submittedName>
        <fullName evidence="1">PVI</fullName>
    </submittedName>
</protein>
<organism evidence="1 2">
    <name type="scientific">Guinea pig adenovirus 1</name>
    <dbReference type="NCBI Taxonomy" id="2847100"/>
    <lineage>
        <taxon>Viruses</taxon>
        <taxon>Varidnaviria</taxon>
        <taxon>Bamfordvirae</taxon>
        <taxon>Preplasmiviricota</taxon>
        <taxon>Polisuviricotina</taxon>
        <taxon>Pharingeaviricetes</taxon>
        <taxon>Rowavirales</taxon>
        <taxon>Adenoviridae</taxon>
        <taxon>Mastadenovirus</taxon>
        <taxon>Mastadenovirus caviae</taxon>
        <taxon>Guinea pig mastadenovirus A</taxon>
    </lineage>
</organism>
<evidence type="ECO:0000313" key="2">
    <source>
        <dbReference type="Proteomes" id="UP000502787"/>
    </source>
</evidence>
<dbReference type="EMBL" id="MN986925">
    <property type="protein sequence ID" value="QIZ64161.1"/>
    <property type="molecule type" value="Genomic_DNA"/>
</dbReference>
<proteinExistence type="predicted"/>
<evidence type="ECO:0000313" key="1">
    <source>
        <dbReference type="EMBL" id="QIZ64161.1"/>
    </source>
</evidence>
<keyword evidence="2" id="KW-1185">Reference proteome</keyword>